<organism evidence="3 4">
    <name type="scientific">Synoicihabitans lomoniglobus</name>
    <dbReference type="NCBI Taxonomy" id="2909285"/>
    <lineage>
        <taxon>Bacteria</taxon>
        <taxon>Pseudomonadati</taxon>
        <taxon>Verrucomicrobiota</taxon>
        <taxon>Opitutia</taxon>
        <taxon>Opitutales</taxon>
        <taxon>Opitutaceae</taxon>
        <taxon>Synoicihabitans</taxon>
    </lineage>
</organism>
<keyword evidence="4" id="KW-1185">Reference proteome</keyword>
<dbReference type="InterPro" id="IPR051450">
    <property type="entry name" value="Gfo/Idh/MocA_Oxidoreductases"/>
</dbReference>
<feature type="domain" description="GFO/IDH/MocA-like oxidoreductase" evidence="2">
    <location>
        <begin position="128"/>
        <end position="247"/>
    </location>
</feature>
<dbReference type="GO" id="GO:0000166">
    <property type="term" value="F:nucleotide binding"/>
    <property type="evidence" value="ECO:0007669"/>
    <property type="project" value="InterPro"/>
</dbReference>
<sequence>MHSVLIVGCGSIGERHLRCFQASGRARVTACDAHPALLEKMSDLYAAATTTDFTAALAGNVDAVVICTPAHLHVPMALAALRAGKHVLIEKPLAASLENVDDLLTAHAESDRMVSVAYVQHVFPFLVKARDFLRSGELGPIKHVTLTCGQHFPSGRPAHAAPYAQTYYRDRKTGGGAIQDALTHMANWIESVLGPTDSVFCDCAHQALPDVTVEDTVNLSARHGDTLVNYTLNQFQAPNETAAQFNTATGSVKVEYHRQRWGTFRLGDSDWTWHADDSAERDGHFTAQANAFLDQIEGQPSRLCSLEAAAETLRFNLAALASAETDQRVTCAEVR</sequence>
<protein>
    <submittedName>
        <fullName evidence="3">Gfo/Idh/MocA family oxidoreductase</fullName>
    </submittedName>
</protein>
<name>A0AAF0CGM5_9BACT</name>
<dbReference type="Pfam" id="PF22725">
    <property type="entry name" value="GFO_IDH_MocA_C3"/>
    <property type="match status" value="1"/>
</dbReference>
<dbReference type="InterPro" id="IPR055170">
    <property type="entry name" value="GFO_IDH_MocA-like_dom"/>
</dbReference>
<dbReference type="InterPro" id="IPR036291">
    <property type="entry name" value="NAD(P)-bd_dom_sf"/>
</dbReference>
<dbReference type="SUPFAM" id="SSF55347">
    <property type="entry name" value="Glyceraldehyde-3-phosphate dehydrogenase-like, C-terminal domain"/>
    <property type="match status" value="1"/>
</dbReference>
<proteinExistence type="predicted"/>
<dbReference type="KEGG" id="slom:PXH66_15255"/>
<dbReference type="PANTHER" id="PTHR43377:SF1">
    <property type="entry name" value="BILIVERDIN REDUCTASE A"/>
    <property type="match status" value="1"/>
</dbReference>
<accession>A0AAF0CGM5</accession>
<dbReference type="Gene3D" id="3.30.360.10">
    <property type="entry name" value="Dihydrodipicolinate Reductase, domain 2"/>
    <property type="match status" value="1"/>
</dbReference>
<evidence type="ECO:0000259" key="1">
    <source>
        <dbReference type="Pfam" id="PF01408"/>
    </source>
</evidence>
<evidence type="ECO:0000313" key="3">
    <source>
        <dbReference type="EMBL" id="WED63692.1"/>
    </source>
</evidence>
<gene>
    <name evidence="3" type="ORF">PXH66_15255</name>
</gene>
<feature type="domain" description="Gfo/Idh/MocA-like oxidoreductase N-terminal" evidence="1">
    <location>
        <begin position="4"/>
        <end position="118"/>
    </location>
</feature>
<dbReference type="AlphaFoldDB" id="A0AAF0CGM5"/>
<dbReference type="EMBL" id="CP119075">
    <property type="protein sequence ID" value="WED63692.1"/>
    <property type="molecule type" value="Genomic_DNA"/>
</dbReference>
<dbReference type="PANTHER" id="PTHR43377">
    <property type="entry name" value="BILIVERDIN REDUCTASE A"/>
    <property type="match status" value="1"/>
</dbReference>
<dbReference type="SUPFAM" id="SSF51735">
    <property type="entry name" value="NAD(P)-binding Rossmann-fold domains"/>
    <property type="match status" value="1"/>
</dbReference>
<evidence type="ECO:0000259" key="2">
    <source>
        <dbReference type="Pfam" id="PF22725"/>
    </source>
</evidence>
<dbReference type="Gene3D" id="3.40.50.720">
    <property type="entry name" value="NAD(P)-binding Rossmann-like Domain"/>
    <property type="match status" value="1"/>
</dbReference>
<reference evidence="3" key="1">
    <citation type="submission" date="2023-03" db="EMBL/GenBank/DDBJ databases">
        <title>Lomoglobus Profundus gen. nov., sp. nov., a novel member of the phylum Verrucomicrobia, isolated from deep-marine sediment of South China Sea.</title>
        <authorList>
            <person name="Ahmad T."/>
            <person name="Ishaq S.E."/>
            <person name="Wang F."/>
        </authorList>
    </citation>
    <scope>NUCLEOTIDE SEQUENCE</scope>
    <source>
        <strain evidence="3">LMO-M01</strain>
    </source>
</reference>
<dbReference type="RefSeq" id="WP_330929899.1">
    <property type="nucleotide sequence ID" value="NZ_CP119075.1"/>
</dbReference>
<dbReference type="Pfam" id="PF01408">
    <property type="entry name" value="GFO_IDH_MocA"/>
    <property type="match status" value="1"/>
</dbReference>
<dbReference type="InterPro" id="IPR000683">
    <property type="entry name" value="Gfo/Idh/MocA-like_OxRdtase_N"/>
</dbReference>
<dbReference type="Proteomes" id="UP001218638">
    <property type="component" value="Chromosome"/>
</dbReference>
<evidence type="ECO:0000313" key="4">
    <source>
        <dbReference type="Proteomes" id="UP001218638"/>
    </source>
</evidence>